<dbReference type="InterPro" id="IPR036179">
    <property type="entry name" value="Ig-like_dom_sf"/>
</dbReference>
<keyword evidence="9" id="KW-1185">Reference proteome</keyword>
<dbReference type="Ensembl" id="ENSSORT00005020438.1">
    <property type="protein sequence ID" value="ENSSORP00005019876.1"/>
    <property type="gene ID" value="ENSSORG00005009707.1"/>
</dbReference>
<evidence type="ECO:0000256" key="2">
    <source>
        <dbReference type="ARBA" id="ARBA00022729"/>
    </source>
</evidence>
<dbReference type="InterPro" id="IPR015631">
    <property type="entry name" value="CD2/SLAM_rcpt"/>
</dbReference>
<dbReference type="InterPro" id="IPR007110">
    <property type="entry name" value="Ig-like_dom"/>
</dbReference>
<sequence length="306" mass="33997">MACFVPSLGFIVLLGFVTTSAAYRDTCDLYATVGQNLTLPFVYERLESRDNLQWIHNNKFIFKRHQGRVTFGKPDDVSVTGSLLLKTLKSSSAGLYQADVSYPNGTLAKTWTGYLCLMDKVTKPYLSFVCDYKSGVVTLNCHVAKPQDVMFSWTLDERPFSETRSTGSITLSLFKEWGGFTCAAANKVSKEKSDIVRPMCKKPSPSPPPLLCFTSKAVVAVLAGGVSVILLLLFIIIITLCCCYRRNKTTKSKGTGQLRMLSLTPRSADPVSSDYETMHASEPSPLPRYWNWSCLCVTNVIHNLKH</sequence>
<feature type="domain" description="Ig-like" evidence="7">
    <location>
        <begin position="124"/>
        <end position="193"/>
    </location>
</feature>
<keyword evidence="2 6" id="KW-0732">Signal</keyword>
<dbReference type="PANTHER" id="PTHR12080:SF59">
    <property type="entry name" value="HEPATIC AND GLIAL CELL ADHESION MOLECULE"/>
    <property type="match status" value="1"/>
</dbReference>
<dbReference type="GO" id="GO:0005911">
    <property type="term" value="C:cell-cell junction"/>
    <property type="evidence" value="ECO:0007669"/>
    <property type="project" value="TreeGrafter"/>
</dbReference>
<evidence type="ECO:0000256" key="6">
    <source>
        <dbReference type="SAM" id="SignalP"/>
    </source>
</evidence>
<organism evidence="8 9">
    <name type="scientific">Sphaeramia orbicularis</name>
    <name type="common">orbiculate cardinalfish</name>
    <dbReference type="NCBI Taxonomy" id="375764"/>
    <lineage>
        <taxon>Eukaryota</taxon>
        <taxon>Metazoa</taxon>
        <taxon>Chordata</taxon>
        <taxon>Craniata</taxon>
        <taxon>Vertebrata</taxon>
        <taxon>Euteleostomi</taxon>
        <taxon>Actinopterygii</taxon>
        <taxon>Neopterygii</taxon>
        <taxon>Teleostei</taxon>
        <taxon>Neoteleostei</taxon>
        <taxon>Acanthomorphata</taxon>
        <taxon>Gobiaria</taxon>
        <taxon>Kurtiformes</taxon>
        <taxon>Apogonoidei</taxon>
        <taxon>Apogonidae</taxon>
        <taxon>Apogoninae</taxon>
        <taxon>Sphaeramia</taxon>
    </lineage>
</organism>
<reference evidence="8" key="1">
    <citation type="submission" date="2019-06" db="EMBL/GenBank/DDBJ databases">
        <authorList>
            <consortium name="Wellcome Sanger Institute Data Sharing"/>
        </authorList>
    </citation>
    <scope>NUCLEOTIDE SEQUENCE [LARGE SCALE GENOMIC DNA]</scope>
</reference>
<feature type="signal peptide" evidence="6">
    <location>
        <begin position="1"/>
        <end position="22"/>
    </location>
</feature>
<evidence type="ECO:0000259" key="7">
    <source>
        <dbReference type="PROSITE" id="PS50835"/>
    </source>
</evidence>
<keyword evidence="4" id="KW-0325">Glycoprotein</keyword>
<keyword evidence="5" id="KW-1133">Transmembrane helix</keyword>
<reference evidence="8" key="3">
    <citation type="submission" date="2025-09" db="UniProtKB">
        <authorList>
            <consortium name="Ensembl"/>
        </authorList>
    </citation>
    <scope>IDENTIFICATION</scope>
</reference>
<keyword evidence="5" id="KW-0812">Transmembrane</keyword>
<dbReference type="AlphaFoldDB" id="A0A672ZRS2"/>
<keyword evidence="3 5" id="KW-0472">Membrane</keyword>
<dbReference type="Gene3D" id="2.60.40.10">
    <property type="entry name" value="Immunoglobulins"/>
    <property type="match status" value="2"/>
</dbReference>
<dbReference type="InterPro" id="IPR013783">
    <property type="entry name" value="Ig-like_fold"/>
</dbReference>
<proteinExistence type="predicted"/>
<dbReference type="SUPFAM" id="SSF48726">
    <property type="entry name" value="Immunoglobulin"/>
    <property type="match status" value="2"/>
</dbReference>
<evidence type="ECO:0000256" key="1">
    <source>
        <dbReference type="ARBA" id="ARBA00004370"/>
    </source>
</evidence>
<feature type="chain" id="PRO_5025607866" description="Ig-like domain-containing protein" evidence="6">
    <location>
        <begin position="23"/>
        <end position="306"/>
    </location>
</feature>
<dbReference type="PROSITE" id="PS50835">
    <property type="entry name" value="IG_LIKE"/>
    <property type="match status" value="1"/>
</dbReference>
<accession>A0A672ZRS2</accession>
<dbReference type="PANTHER" id="PTHR12080">
    <property type="entry name" value="SIGNALING LYMPHOCYTIC ACTIVATION MOLECULE"/>
    <property type="match status" value="1"/>
</dbReference>
<evidence type="ECO:0000313" key="9">
    <source>
        <dbReference type="Proteomes" id="UP000472271"/>
    </source>
</evidence>
<dbReference type="GO" id="GO:0016020">
    <property type="term" value="C:membrane"/>
    <property type="evidence" value="ECO:0007669"/>
    <property type="project" value="UniProtKB-SubCell"/>
</dbReference>
<evidence type="ECO:0000313" key="8">
    <source>
        <dbReference type="Ensembl" id="ENSSORP00005019876.1"/>
    </source>
</evidence>
<feature type="transmembrane region" description="Helical" evidence="5">
    <location>
        <begin position="217"/>
        <end position="244"/>
    </location>
</feature>
<reference evidence="8" key="2">
    <citation type="submission" date="2025-08" db="UniProtKB">
        <authorList>
            <consortium name="Ensembl"/>
        </authorList>
    </citation>
    <scope>IDENTIFICATION</scope>
</reference>
<dbReference type="InParanoid" id="A0A672ZRS2"/>
<dbReference type="Proteomes" id="UP000472271">
    <property type="component" value="Chromosome 6"/>
</dbReference>
<comment type="subcellular location">
    <subcellularLocation>
        <location evidence="1">Membrane</location>
    </subcellularLocation>
</comment>
<evidence type="ECO:0000256" key="5">
    <source>
        <dbReference type="SAM" id="Phobius"/>
    </source>
</evidence>
<name>A0A672ZRS2_9TELE</name>
<evidence type="ECO:0000256" key="4">
    <source>
        <dbReference type="ARBA" id="ARBA00023180"/>
    </source>
</evidence>
<protein>
    <recommendedName>
        <fullName evidence="7">Ig-like domain-containing protein</fullName>
    </recommendedName>
</protein>
<evidence type="ECO:0000256" key="3">
    <source>
        <dbReference type="ARBA" id="ARBA00023136"/>
    </source>
</evidence>